<dbReference type="AlphaFoldDB" id="X1N1E2"/>
<protein>
    <submittedName>
        <fullName evidence="1">Uncharacterized protein</fullName>
    </submittedName>
</protein>
<accession>X1N1E2</accession>
<gene>
    <name evidence="1" type="ORF">S06H3_15756</name>
</gene>
<comment type="caution">
    <text evidence="1">The sequence shown here is derived from an EMBL/GenBank/DDBJ whole genome shotgun (WGS) entry which is preliminary data.</text>
</comment>
<organism evidence="1">
    <name type="scientific">marine sediment metagenome</name>
    <dbReference type="NCBI Taxonomy" id="412755"/>
    <lineage>
        <taxon>unclassified sequences</taxon>
        <taxon>metagenomes</taxon>
        <taxon>ecological metagenomes</taxon>
    </lineage>
</organism>
<sequence length="58" mass="7292">MAEITFKVRKPHGWNWLKDDYFKRFEKDDELRDRVSELVYQFIRERIETAEKEEERAN</sequence>
<name>X1N1E2_9ZZZZ</name>
<dbReference type="EMBL" id="BARV01007764">
    <property type="protein sequence ID" value="GAI12419.1"/>
    <property type="molecule type" value="Genomic_DNA"/>
</dbReference>
<proteinExistence type="predicted"/>
<reference evidence="1" key="1">
    <citation type="journal article" date="2014" name="Front. Microbiol.">
        <title>High frequency of phylogenetically diverse reductive dehalogenase-homologous genes in deep subseafloor sedimentary metagenomes.</title>
        <authorList>
            <person name="Kawai M."/>
            <person name="Futagami T."/>
            <person name="Toyoda A."/>
            <person name="Takaki Y."/>
            <person name="Nishi S."/>
            <person name="Hori S."/>
            <person name="Arai W."/>
            <person name="Tsubouchi T."/>
            <person name="Morono Y."/>
            <person name="Uchiyama I."/>
            <person name="Ito T."/>
            <person name="Fujiyama A."/>
            <person name="Inagaki F."/>
            <person name="Takami H."/>
        </authorList>
    </citation>
    <scope>NUCLEOTIDE SEQUENCE</scope>
    <source>
        <strain evidence="1">Expedition CK06-06</strain>
    </source>
</reference>
<evidence type="ECO:0000313" key="1">
    <source>
        <dbReference type="EMBL" id="GAI12419.1"/>
    </source>
</evidence>
<feature type="non-terminal residue" evidence="1">
    <location>
        <position position="58"/>
    </location>
</feature>